<evidence type="ECO:0000313" key="1">
    <source>
        <dbReference type="EMBL" id="QPH50430.1"/>
    </source>
</evidence>
<organism evidence="1 2">
    <name type="scientific">Pseudomonas fulva</name>
    <dbReference type="NCBI Taxonomy" id="47880"/>
    <lineage>
        <taxon>Bacteria</taxon>
        <taxon>Pseudomonadati</taxon>
        <taxon>Pseudomonadota</taxon>
        <taxon>Gammaproteobacteria</taxon>
        <taxon>Pseudomonadales</taxon>
        <taxon>Pseudomonadaceae</taxon>
        <taxon>Pseudomonas</taxon>
    </lineage>
</organism>
<dbReference type="AlphaFoldDB" id="A0A7S9LKR1"/>
<gene>
    <name evidence="1" type="ORF">IZU98_06900</name>
</gene>
<dbReference type="RefSeq" id="WP_196110512.1">
    <property type="nucleotide sequence ID" value="NZ_CP064943.1"/>
</dbReference>
<dbReference type="EMBL" id="CP064946">
    <property type="protein sequence ID" value="QPH50430.1"/>
    <property type="molecule type" value="Genomic_DNA"/>
</dbReference>
<evidence type="ECO:0000313" key="2">
    <source>
        <dbReference type="Proteomes" id="UP000594430"/>
    </source>
</evidence>
<accession>A0A7S9LKR1</accession>
<proteinExistence type="predicted"/>
<protein>
    <submittedName>
        <fullName evidence="1">Uncharacterized protein</fullName>
    </submittedName>
</protein>
<reference evidence="1 2" key="1">
    <citation type="submission" date="2020-11" db="EMBL/GenBank/DDBJ databases">
        <title>Pseudomonas fulva producing VIM-24.</title>
        <authorList>
            <person name="Liu S."/>
        </authorList>
    </citation>
    <scope>NUCLEOTIDE SEQUENCE [LARGE SCALE GENOMIC DNA]</scope>
    <source>
        <strain evidence="1 2">ZDHY414</strain>
    </source>
</reference>
<sequence length="593" mass="65753">MTLRPDRPSVPLLGTGDNLELSSLGGELLETFLTDPALKVGDWVTPHWRGCAADGEVLDMIQTFRIVSIEPQGVRFSIDNDRLQRLSGGYVFYSYHPGVDARPDNESLRVFFSIDRPAVEEQTLAVAQLREAHDLVIDLELISQDLTVAVPPYQAMTVGDTLIFEWVPYFAGDPQPPYSQSHSVTERDIGTVVGMTLPRQEVMHLFDGDHAELSYRIRYASGGDSESPVQRVDIVESGPPLSPLLPKPLIEGHDGSSDLDPRALIGGFTLLIDDYADLQLGDQLVVYLEGPDLSLRGFRADVSTVVSRQLQVRVEGSWYSDELIGKPLRVSYQVARLGAAWHSQVLEVMVRRPLYLPWPLIDTVIPESGDEANQGTVTPEQVRWGARVRVPLAAETNDGDIWMHWDGHASTGKVIVKQADPADPRLFHIPAAAIPANLGKRLNVYYSLHLPDQAPYESSAFDLKVADYATRRFPVIQGHRDELIDGKLSLSALQGDDAHFSLDVWPFMAPGQRLIIRAAGVAKVGGGELDHVMRNAQPVSDEEYYQGHVTAELPNVFLQRLELNRVLRVSVQVSFDDGESYKSFPHLEPQLIA</sequence>
<name>A0A7S9LKR1_9PSED</name>
<dbReference type="Proteomes" id="UP000594430">
    <property type="component" value="Chromosome"/>
</dbReference>